<dbReference type="RefSeq" id="WP_272180662.1">
    <property type="nucleotide sequence ID" value="NZ_JAQOMS010000002.1"/>
</dbReference>
<dbReference type="Proteomes" id="UP001528411">
    <property type="component" value="Unassembled WGS sequence"/>
</dbReference>
<organism evidence="2 3">
    <name type="scientific">Psychrosphaera algicola</name>
    <dbReference type="NCBI Taxonomy" id="3023714"/>
    <lineage>
        <taxon>Bacteria</taxon>
        <taxon>Pseudomonadati</taxon>
        <taxon>Pseudomonadota</taxon>
        <taxon>Gammaproteobacteria</taxon>
        <taxon>Alteromonadales</taxon>
        <taxon>Pseudoalteromonadaceae</taxon>
        <taxon>Psychrosphaera</taxon>
    </lineage>
</organism>
<evidence type="ECO:0000313" key="3">
    <source>
        <dbReference type="Proteomes" id="UP001528411"/>
    </source>
</evidence>
<proteinExistence type="predicted"/>
<sequence length="117" mass="13294">MGKDRAPGRFKVEINQSNASQLVNMVMIDDVVSAITHLINQPVSEEKIYNIVAPNHPTKQDFYRFAQMQAGDNDKPASKSLPTRQSSKWVSGDLIELHSAFRYRYRDLFAGVRACHE</sequence>
<evidence type="ECO:0000313" key="2">
    <source>
        <dbReference type="EMBL" id="MDC2889167.1"/>
    </source>
</evidence>
<name>A0ABT5FCA3_9GAMM</name>
<dbReference type="EMBL" id="JAQOMS010000002">
    <property type="protein sequence ID" value="MDC2889167.1"/>
    <property type="molecule type" value="Genomic_DNA"/>
</dbReference>
<feature type="region of interest" description="Disordered" evidence="1">
    <location>
        <begin position="67"/>
        <end position="87"/>
    </location>
</feature>
<comment type="caution">
    <text evidence="2">The sequence shown here is derived from an EMBL/GenBank/DDBJ whole genome shotgun (WGS) entry which is preliminary data.</text>
</comment>
<accession>A0ABT5FCA3</accession>
<dbReference type="Gene3D" id="3.40.50.720">
    <property type="entry name" value="NAD(P)-binding Rossmann-like Domain"/>
    <property type="match status" value="1"/>
</dbReference>
<reference evidence="2 3" key="1">
    <citation type="submission" date="2023-01" db="EMBL/GenBank/DDBJ databases">
        <title>Psychrosphaera sp. nov., isolated from marine algae.</title>
        <authorList>
            <person name="Bayburt H."/>
            <person name="Choi B.J."/>
            <person name="Kim J.M."/>
            <person name="Choi D.G."/>
            <person name="Jeon C.O."/>
        </authorList>
    </citation>
    <scope>NUCLEOTIDE SEQUENCE [LARGE SCALE GENOMIC DNA]</scope>
    <source>
        <strain evidence="2 3">G1-22</strain>
    </source>
</reference>
<gene>
    <name evidence="2" type="ORF">PN838_10825</name>
</gene>
<protein>
    <submittedName>
        <fullName evidence="2">Uncharacterized protein</fullName>
    </submittedName>
</protein>
<evidence type="ECO:0000256" key="1">
    <source>
        <dbReference type="SAM" id="MobiDB-lite"/>
    </source>
</evidence>
<dbReference type="SUPFAM" id="SSF51735">
    <property type="entry name" value="NAD(P)-binding Rossmann-fold domains"/>
    <property type="match status" value="1"/>
</dbReference>
<dbReference type="InterPro" id="IPR036291">
    <property type="entry name" value="NAD(P)-bd_dom_sf"/>
</dbReference>
<keyword evidence="3" id="KW-1185">Reference proteome</keyword>